<dbReference type="HAMAP" id="MF_02071">
    <property type="entry name" value="RlpA"/>
    <property type="match status" value="1"/>
</dbReference>
<gene>
    <name evidence="4" type="primary">rlpA</name>
    <name evidence="8" type="ORF">GGR25_000605</name>
</gene>
<feature type="chain" id="PRO_5033192954" description="Endolytic peptidoglycan transglycosylase RlpA" evidence="6">
    <location>
        <begin position="29"/>
        <end position="480"/>
    </location>
</feature>
<dbReference type="GO" id="GO:0071555">
    <property type="term" value="P:cell wall organization"/>
    <property type="evidence" value="ECO:0007669"/>
    <property type="project" value="UniProtKB-KW"/>
</dbReference>
<keyword evidence="4" id="KW-1003">Cell membrane</keyword>
<comment type="similarity">
    <text evidence="4 5">Belongs to the RlpA family.</text>
</comment>
<protein>
    <recommendedName>
        <fullName evidence="4">Endolytic peptidoglycan transglycosylase RlpA</fullName>
        <ecNumber evidence="4">4.2.2.-</ecNumber>
    </recommendedName>
</protein>
<dbReference type="Proteomes" id="UP000553963">
    <property type="component" value="Unassembled WGS sequence"/>
</dbReference>
<proteinExistence type="inferred from homology"/>
<dbReference type="PROSITE" id="PS51724">
    <property type="entry name" value="SPOR"/>
    <property type="match status" value="1"/>
</dbReference>
<dbReference type="CDD" id="cd22268">
    <property type="entry name" value="DPBB_RlpA-like"/>
    <property type="match status" value="1"/>
</dbReference>
<feature type="signal peptide" evidence="6">
    <location>
        <begin position="1"/>
        <end position="28"/>
    </location>
</feature>
<evidence type="ECO:0000256" key="6">
    <source>
        <dbReference type="SAM" id="SignalP"/>
    </source>
</evidence>
<dbReference type="InterPro" id="IPR012997">
    <property type="entry name" value="RplA"/>
</dbReference>
<dbReference type="AlphaFoldDB" id="A0A840AMB3"/>
<dbReference type="EC" id="4.2.2.-" evidence="4"/>
<dbReference type="InterPro" id="IPR007730">
    <property type="entry name" value="SPOR-like_dom"/>
</dbReference>
<dbReference type="GO" id="GO:0005886">
    <property type="term" value="C:plasma membrane"/>
    <property type="evidence" value="ECO:0007669"/>
    <property type="project" value="UniProtKB-SubCell"/>
</dbReference>
<keyword evidence="3 4" id="KW-0961">Cell wall biogenesis/degradation</keyword>
<dbReference type="InterPro" id="IPR034718">
    <property type="entry name" value="RlpA"/>
</dbReference>
<dbReference type="Gene3D" id="2.40.40.10">
    <property type="entry name" value="RlpA-like domain"/>
    <property type="match status" value="1"/>
</dbReference>
<dbReference type="SUPFAM" id="SSF50685">
    <property type="entry name" value="Barwin-like endoglucanases"/>
    <property type="match status" value="1"/>
</dbReference>
<dbReference type="Pfam" id="PF03330">
    <property type="entry name" value="DPBB_1"/>
    <property type="match status" value="1"/>
</dbReference>
<dbReference type="PANTHER" id="PTHR34183:SF1">
    <property type="entry name" value="ENDOLYTIC PEPTIDOGLYCAN TRANSGLYCOSYLASE RLPA"/>
    <property type="match status" value="1"/>
</dbReference>
<evidence type="ECO:0000256" key="1">
    <source>
        <dbReference type="ARBA" id="ARBA00022729"/>
    </source>
</evidence>
<keyword evidence="1 6" id="KW-0732">Signal</keyword>
<keyword evidence="2 4" id="KW-0456">Lyase</keyword>
<comment type="function">
    <text evidence="4">Lytic transglycosylase with a strong preference for naked glycan strands that lack stem peptides.</text>
</comment>
<dbReference type="GO" id="GO:0009279">
    <property type="term" value="C:cell outer membrane"/>
    <property type="evidence" value="ECO:0007669"/>
    <property type="project" value="TreeGrafter"/>
</dbReference>
<comment type="caution">
    <text evidence="8">The sequence shown here is derived from an EMBL/GenBank/DDBJ whole genome shotgun (WGS) entry which is preliminary data.</text>
</comment>
<evidence type="ECO:0000259" key="7">
    <source>
        <dbReference type="PROSITE" id="PS51724"/>
    </source>
</evidence>
<dbReference type="NCBIfam" id="TIGR00413">
    <property type="entry name" value="rlpA"/>
    <property type="match status" value="1"/>
</dbReference>
<evidence type="ECO:0000256" key="5">
    <source>
        <dbReference type="RuleBase" id="RU003495"/>
    </source>
</evidence>
<dbReference type="EMBL" id="JACIDS010000001">
    <property type="protein sequence ID" value="MBB3929586.1"/>
    <property type="molecule type" value="Genomic_DNA"/>
</dbReference>
<accession>A0A840AMB3</accession>
<organism evidence="8 9">
    <name type="scientific">Kaistia hirudinis</name>
    <dbReference type="NCBI Taxonomy" id="1293440"/>
    <lineage>
        <taxon>Bacteria</taxon>
        <taxon>Pseudomonadati</taxon>
        <taxon>Pseudomonadota</taxon>
        <taxon>Alphaproteobacteria</taxon>
        <taxon>Hyphomicrobiales</taxon>
        <taxon>Kaistiaceae</taxon>
        <taxon>Kaistia</taxon>
    </lineage>
</organism>
<keyword evidence="9" id="KW-1185">Reference proteome</keyword>
<sequence>MRTKRVGSSARKRAVQSALLLSAAVLLASCANKPPAPTKRSSEYFPESKYGVKASPRVVEYGQPVPQGGGRYMVGKSYTVKGRVYTPKEDKRYTAVGYASWYGMAFHGRYTANGEVYDMDTLSAAHPTMPLPSYARVTNVKNGSSIIVRVNDRGPYERDRIIDLSATAAELLDVRHHGSAKVKVEYVGPARMEGHDRQMLLASYVPPRTGVPTPALRRMPAADTMIALQSPSARPKLQAPTSQPSVVLAMVPIPRSRPGVDGGLAIDPYNYEIQAASLDVAPARQAAPAAIAVARNDVAPAAIAQPTVVQASAAGDAAPANGSNYGERLLGTYTLSEPVGYAPEANAATGDGYSSQTPRSARSSYAEDALLSPAQIAAETMAAPRRDKLQLALNEAIARRAAERSADLVEIQVGVFASADNAAAMGTKLASLGHVRVLPISINGRSMQAVRLVLPPTTQSDEALKAVADAGARGAFVMTR</sequence>
<comment type="subcellular location">
    <subcellularLocation>
        <location evidence="4">Cell membrane</location>
        <topology evidence="4">Lipid-anchor</topology>
    </subcellularLocation>
</comment>
<keyword evidence="4" id="KW-0564">Palmitate</keyword>
<feature type="domain" description="SPOR" evidence="7">
    <location>
        <begin position="403"/>
        <end position="480"/>
    </location>
</feature>
<keyword evidence="4 8" id="KW-0449">Lipoprotein</keyword>
<dbReference type="GO" id="GO:0008932">
    <property type="term" value="F:lytic endotransglycosylase activity"/>
    <property type="evidence" value="ECO:0007669"/>
    <property type="project" value="UniProtKB-UniRule"/>
</dbReference>
<evidence type="ECO:0000313" key="8">
    <source>
        <dbReference type="EMBL" id="MBB3929586.1"/>
    </source>
</evidence>
<dbReference type="PANTHER" id="PTHR34183">
    <property type="entry name" value="ENDOLYTIC PEPTIDOGLYCAN TRANSGLYCOSYLASE RLPA"/>
    <property type="match status" value="1"/>
</dbReference>
<dbReference type="GO" id="GO:0000270">
    <property type="term" value="P:peptidoglycan metabolic process"/>
    <property type="evidence" value="ECO:0007669"/>
    <property type="project" value="UniProtKB-UniRule"/>
</dbReference>
<dbReference type="InterPro" id="IPR036908">
    <property type="entry name" value="RlpA-like_sf"/>
</dbReference>
<dbReference type="RefSeq" id="WP_380146949.1">
    <property type="nucleotide sequence ID" value="NZ_JBHLWW010000004.1"/>
</dbReference>
<reference evidence="8 9" key="1">
    <citation type="submission" date="2020-08" db="EMBL/GenBank/DDBJ databases">
        <title>Genomic Encyclopedia of Type Strains, Phase IV (KMG-IV): sequencing the most valuable type-strain genomes for metagenomic binning, comparative biology and taxonomic classification.</title>
        <authorList>
            <person name="Goeker M."/>
        </authorList>
    </citation>
    <scope>NUCLEOTIDE SEQUENCE [LARGE SCALE GENOMIC DNA]</scope>
    <source>
        <strain evidence="8 9">DSM 25966</strain>
    </source>
</reference>
<name>A0A840AMB3_9HYPH</name>
<dbReference type="PROSITE" id="PS51257">
    <property type="entry name" value="PROKAR_LIPOPROTEIN"/>
    <property type="match status" value="1"/>
</dbReference>
<dbReference type="InterPro" id="IPR009009">
    <property type="entry name" value="RlpA-like_DPBB"/>
</dbReference>
<evidence type="ECO:0000256" key="3">
    <source>
        <dbReference type="ARBA" id="ARBA00023316"/>
    </source>
</evidence>
<evidence type="ECO:0000256" key="4">
    <source>
        <dbReference type="HAMAP-Rule" id="MF_02071"/>
    </source>
</evidence>
<evidence type="ECO:0000256" key="2">
    <source>
        <dbReference type="ARBA" id="ARBA00023239"/>
    </source>
</evidence>
<dbReference type="GO" id="GO:0042834">
    <property type="term" value="F:peptidoglycan binding"/>
    <property type="evidence" value="ECO:0007669"/>
    <property type="project" value="InterPro"/>
</dbReference>
<keyword evidence="4" id="KW-0472">Membrane</keyword>
<evidence type="ECO:0000313" key="9">
    <source>
        <dbReference type="Proteomes" id="UP000553963"/>
    </source>
</evidence>